<dbReference type="AlphaFoldDB" id="A0A8H5FQY2"/>
<dbReference type="GO" id="GO:0000287">
    <property type="term" value="F:magnesium ion binding"/>
    <property type="evidence" value="ECO:0007669"/>
    <property type="project" value="InterPro"/>
</dbReference>
<dbReference type="EMBL" id="JAACJN010000377">
    <property type="protein sequence ID" value="KAF5345418.1"/>
    <property type="molecule type" value="Genomic_DNA"/>
</dbReference>
<organism evidence="2 3">
    <name type="scientific">Collybiopsis confluens</name>
    <dbReference type="NCBI Taxonomy" id="2823264"/>
    <lineage>
        <taxon>Eukaryota</taxon>
        <taxon>Fungi</taxon>
        <taxon>Dikarya</taxon>
        <taxon>Basidiomycota</taxon>
        <taxon>Agaricomycotina</taxon>
        <taxon>Agaricomycetes</taxon>
        <taxon>Agaricomycetidae</taxon>
        <taxon>Agaricales</taxon>
        <taxon>Marasmiineae</taxon>
        <taxon>Omphalotaceae</taxon>
        <taxon>Collybiopsis</taxon>
    </lineage>
</organism>
<comment type="caution">
    <text evidence="2">The sequence shown here is derived from an EMBL/GenBank/DDBJ whole genome shotgun (WGS) entry which is preliminary data.</text>
</comment>
<dbReference type="InterPro" id="IPR037143">
    <property type="entry name" value="4-PPantetheinyl_Trfase_dom_sf"/>
</dbReference>
<dbReference type="GO" id="GO:0008897">
    <property type="term" value="F:holo-[acyl-carrier-protein] synthase activity"/>
    <property type="evidence" value="ECO:0007669"/>
    <property type="project" value="InterPro"/>
</dbReference>
<gene>
    <name evidence="2" type="ORF">D9757_013480</name>
</gene>
<sequence>MQTSQTVTSPPSAPATNPHVPPPPNTPFHDCPILVWMLSLNREATKEEYEACYSVVKETFNLSIPYDPTSAESFRRCITQMLPLLMMRHRRIPRAKWKDFKTPSGKHWIEQSPEDMSPEKFLHSMIGYHLTYSESLCGMAMTQGTQRKVVNIGIGVRRIEVEPREYPPEPMLRVYRTRSVTRCLSYKPRGSDRLPCLSPLPSCPCISTLPPPPPSRTQLTPKEMELILKPSNSDEVVLRRISIVLTLKEAYNHAVGQPVGFDYSRLEFIVEGSHPSHGATDVTPYALGDGIPLQGWEFRLFKAHLGVARQDQLSEESYQCVCAFFRGTRGESRFIWYNSEKELESWVQFINIDQMIKVIPKLMA</sequence>
<accession>A0A8H5FQY2</accession>
<reference evidence="2 3" key="1">
    <citation type="journal article" date="2020" name="ISME J.">
        <title>Uncovering the hidden diversity of litter-decomposition mechanisms in mushroom-forming fungi.</title>
        <authorList>
            <person name="Floudas D."/>
            <person name="Bentzer J."/>
            <person name="Ahren D."/>
            <person name="Johansson T."/>
            <person name="Persson P."/>
            <person name="Tunlid A."/>
        </authorList>
    </citation>
    <scope>NUCLEOTIDE SEQUENCE [LARGE SCALE GENOMIC DNA]</scope>
    <source>
        <strain evidence="2 3">CBS 406.79</strain>
    </source>
</reference>
<name>A0A8H5FQY2_9AGAR</name>
<dbReference type="Gene3D" id="3.90.470.20">
    <property type="entry name" value="4'-phosphopantetheinyl transferase domain"/>
    <property type="match status" value="1"/>
</dbReference>
<dbReference type="OrthoDB" id="26719at2759"/>
<proteinExistence type="predicted"/>
<evidence type="ECO:0000256" key="1">
    <source>
        <dbReference type="SAM" id="MobiDB-lite"/>
    </source>
</evidence>
<evidence type="ECO:0000313" key="3">
    <source>
        <dbReference type="Proteomes" id="UP000518752"/>
    </source>
</evidence>
<protein>
    <submittedName>
        <fullName evidence="2">Uncharacterized protein</fullName>
    </submittedName>
</protein>
<feature type="region of interest" description="Disordered" evidence="1">
    <location>
        <begin position="1"/>
        <end position="24"/>
    </location>
</feature>
<keyword evidence="3" id="KW-1185">Reference proteome</keyword>
<dbReference type="Proteomes" id="UP000518752">
    <property type="component" value="Unassembled WGS sequence"/>
</dbReference>
<evidence type="ECO:0000313" key="2">
    <source>
        <dbReference type="EMBL" id="KAF5345418.1"/>
    </source>
</evidence>